<sequence length="268" mass="31408">MKKLINIIFSIIFVVMLLFSFKSCSFESNDINFFDNIFRKEKTDDMDILYKNIEKHKDDNEKTRWIYENFENLSDKDKYLVGNDIDASEFIYNLRNNEVNFDYYPGESVDYGRKTPYFLQWDNRWAYNLLGDSNIGFAGCGPTSMAMVLKRLDPNLNISPIDMANDAQTYMSSSGIEWRFFSDEARKYGYNIQSIENNKKSIVDALDRGALIVSVKKGNFTLFGHILVIDSYRFGKFIINDPNSMKNSEKTWSYGRIKDQIVNIWLVY</sequence>
<dbReference type="GeneID" id="84577874"/>
<dbReference type="AlphaFoldDB" id="A0A2N6UKR3"/>
<dbReference type="EMBL" id="PNHP01000001">
    <property type="protein sequence ID" value="PMC82452.1"/>
    <property type="molecule type" value="Genomic_DNA"/>
</dbReference>
<evidence type="ECO:0000313" key="2">
    <source>
        <dbReference type="EMBL" id="PMC82452.1"/>
    </source>
</evidence>
<comment type="caution">
    <text evidence="2">The sequence shown here is derived from an EMBL/GenBank/DDBJ whole genome shotgun (WGS) entry which is preliminary data.</text>
</comment>
<reference evidence="2 3" key="1">
    <citation type="submission" date="2017-09" db="EMBL/GenBank/DDBJ databases">
        <title>Bacterial strain isolated from the female urinary microbiota.</title>
        <authorList>
            <person name="Thomas-White K."/>
            <person name="Kumar N."/>
            <person name="Forster S."/>
            <person name="Putonti C."/>
            <person name="Lawley T."/>
            <person name="Wolfe A.J."/>
        </authorList>
    </citation>
    <scope>NUCLEOTIDE SEQUENCE [LARGE SCALE GENOMIC DNA]</scope>
    <source>
        <strain evidence="2 3">UMB0204</strain>
    </source>
</reference>
<dbReference type="SUPFAM" id="SSF54001">
    <property type="entry name" value="Cysteine proteinases"/>
    <property type="match status" value="1"/>
</dbReference>
<evidence type="ECO:0000313" key="3">
    <source>
        <dbReference type="Proteomes" id="UP000235658"/>
    </source>
</evidence>
<dbReference type="InterPro" id="IPR039564">
    <property type="entry name" value="Peptidase_C39-like"/>
</dbReference>
<accession>A0A2N6UKR3</accession>
<organism evidence="2 3">
    <name type="scientific">Anaerococcus hydrogenalis</name>
    <dbReference type="NCBI Taxonomy" id="33029"/>
    <lineage>
        <taxon>Bacteria</taxon>
        <taxon>Bacillati</taxon>
        <taxon>Bacillota</taxon>
        <taxon>Tissierellia</taxon>
        <taxon>Tissierellales</taxon>
        <taxon>Peptoniphilaceae</taxon>
        <taxon>Anaerococcus</taxon>
    </lineage>
</organism>
<gene>
    <name evidence="2" type="ORF">CJ192_01620</name>
</gene>
<dbReference type="Proteomes" id="UP000235658">
    <property type="component" value="Unassembled WGS sequence"/>
</dbReference>
<dbReference type="RefSeq" id="WP_102197520.1">
    <property type="nucleotide sequence ID" value="NZ_CAUPDS010000001.1"/>
</dbReference>
<feature type="domain" description="Peptidase C39-like" evidence="1">
    <location>
        <begin position="115"/>
        <end position="243"/>
    </location>
</feature>
<dbReference type="InterPro" id="IPR038765">
    <property type="entry name" value="Papain-like_cys_pep_sf"/>
</dbReference>
<dbReference type="Pfam" id="PF13529">
    <property type="entry name" value="Peptidase_C39_2"/>
    <property type="match status" value="1"/>
</dbReference>
<dbReference type="Gene3D" id="3.90.70.10">
    <property type="entry name" value="Cysteine proteinases"/>
    <property type="match status" value="1"/>
</dbReference>
<name>A0A2N6UKR3_9FIRM</name>
<proteinExistence type="predicted"/>
<evidence type="ECO:0000259" key="1">
    <source>
        <dbReference type="Pfam" id="PF13529"/>
    </source>
</evidence>
<protein>
    <recommendedName>
        <fullName evidence="1">Peptidase C39-like domain-containing protein</fullName>
    </recommendedName>
</protein>